<evidence type="ECO:0000313" key="6">
    <source>
        <dbReference type="Proteomes" id="UP000031449"/>
    </source>
</evidence>
<feature type="coiled-coil region" evidence="1">
    <location>
        <begin position="183"/>
        <end position="228"/>
    </location>
</feature>
<dbReference type="CDD" id="cd03401">
    <property type="entry name" value="SPFH_prohibitin"/>
    <property type="match status" value="1"/>
</dbReference>
<dbReference type="GO" id="GO:0016020">
    <property type="term" value="C:membrane"/>
    <property type="evidence" value="ECO:0007669"/>
    <property type="project" value="InterPro"/>
</dbReference>
<dbReference type="PANTHER" id="PTHR23222:SF0">
    <property type="entry name" value="PROHIBITIN 1"/>
    <property type="match status" value="1"/>
</dbReference>
<evidence type="ECO:0000256" key="2">
    <source>
        <dbReference type="SAM" id="MobiDB-lite"/>
    </source>
</evidence>
<proteinExistence type="predicted"/>
<protein>
    <recommendedName>
        <fullName evidence="4">Band 7 domain-containing protein</fullName>
    </recommendedName>
</protein>
<keyword evidence="3" id="KW-1133">Transmembrane helix</keyword>
<feature type="region of interest" description="Disordered" evidence="2">
    <location>
        <begin position="259"/>
        <end position="281"/>
    </location>
</feature>
<keyword evidence="3" id="KW-0472">Membrane</keyword>
<dbReference type="OrthoDB" id="9812991at2"/>
<accession>A0A0B5AUA5</accession>
<name>A0A0B5AUA5_9BACL</name>
<dbReference type="AlphaFoldDB" id="A0A0B5AUA5"/>
<keyword evidence="1" id="KW-0175">Coiled coil</keyword>
<dbReference type="Gene3D" id="3.30.479.30">
    <property type="entry name" value="Band 7 domain"/>
    <property type="match status" value="1"/>
</dbReference>
<evidence type="ECO:0000259" key="4">
    <source>
        <dbReference type="Pfam" id="PF01145"/>
    </source>
</evidence>
<sequence length="281" mass="31190">MTQKGWFGLIGGGAIAIAIAVTIFLVIEVIPQGHAGVVYSRNTGVQDETLPQGWRFVKPWERITPYPVSTETVTVKPFNVQTKDGKPLAIELQYDYKNEVEKLPYIYDKFKGQGSDVIQEGWLQSRVKKATLTVFSQYSVLEVFQRQGEIGAKIQEEFIKLVKEHGFTVDSLTLGAPQPDANTMAAIQAVVDAQQKLEQLEIEKKQAKAEAEKKIEQARGDAESVLIKAQADAKANALLEKSLTENVVNYKALEKWDGKLPQVTGGSTPMISIPQEKEEEK</sequence>
<gene>
    <name evidence="5" type="ORF">JMA_43290</name>
</gene>
<dbReference type="BioCyc" id="JESP1508404:G14D9-13652-MONOMER"/>
<keyword evidence="5" id="KW-0614">Plasmid</keyword>
<dbReference type="InterPro" id="IPR000163">
    <property type="entry name" value="Prohibitin"/>
</dbReference>
<evidence type="ECO:0000256" key="3">
    <source>
        <dbReference type="SAM" id="Phobius"/>
    </source>
</evidence>
<geneLocation type="plasmid" evidence="6"/>
<dbReference type="InterPro" id="IPR036013">
    <property type="entry name" value="Band_7/SPFH_dom_sf"/>
</dbReference>
<feature type="transmembrane region" description="Helical" evidence="3">
    <location>
        <begin position="6"/>
        <end position="27"/>
    </location>
</feature>
<reference evidence="5 6" key="1">
    <citation type="submission" date="2014-08" db="EMBL/GenBank/DDBJ databases">
        <title>Complete genome of a marine bacteria Jeotgalibacillus malaysiensis.</title>
        <authorList>
            <person name="Yaakop A.S."/>
            <person name="Chan K.-G."/>
            <person name="Goh K.M."/>
        </authorList>
    </citation>
    <scope>NUCLEOTIDE SEQUENCE [LARGE SCALE GENOMIC DNA]</scope>
    <source>
        <strain evidence="5 6">D5</strain>
        <plasmid evidence="6">Plasmid</plasmid>
    </source>
</reference>
<dbReference type="Pfam" id="PF01145">
    <property type="entry name" value="Band_7"/>
    <property type="match status" value="1"/>
</dbReference>
<keyword evidence="3" id="KW-0812">Transmembrane</keyword>
<evidence type="ECO:0000313" key="5">
    <source>
        <dbReference type="EMBL" id="AJD93646.1"/>
    </source>
</evidence>
<dbReference type="HOGENOM" id="CLU_047969_1_0_9"/>
<keyword evidence="6" id="KW-1185">Reference proteome</keyword>
<dbReference type="PANTHER" id="PTHR23222">
    <property type="entry name" value="PROHIBITIN"/>
    <property type="match status" value="1"/>
</dbReference>
<dbReference type="InterPro" id="IPR001107">
    <property type="entry name" value="Band_7"/>
</dbReference>
<dbReference type="EMBL" id="CP009417">
    <property type="protein sequence ID" value="AJD93646.1"/>
    <property type="molecule type" value="Genomic_DNA"/>
</dbReference>
<feature type="domain" description="Band 7" evidence="4">
    <location>
        <begin position="29"/>
        <end position="211"/>
    </location>
</feature>
<dbReference type="SUPFAM" id="SSF117892">
    <property type="entry name" value="Band 7/SPFH domain"/>
    <property type="match status" value="1"/>
</dbReference>
<dbReference type="KEGG" id="jeo:JMA_43290"/>
<organism evidence="5 6">
    <name type="scientific">Jeotgalibacillus malaysiensis</name>
    <dbReference type="NCBI Taxonomy" id="1508404"/>
    <lineage>
        <taxon>Bacteria</taxon>
        <taxon>Bacillati</taxon>
        <taxon>Bacillota</taxon>
        <taxon>Bacilli</taxon>
        <taxon>Bacillales</taxon>
        <taxon>Caryophanaceae</taxon>
        <taxon>Jeotgalibacillus</taxon>
    </lineage>
</organism>
<evidence type="ECO:0000256" key="1">
    <source>
        <dbReference type="SAM" id="Coils"/>
    </source>
</evidence>
<dbReference type="Proteomes" id="UP000031449">
    <property type="component" value="Plasmid unnamed"/>
</dbReference>